<reference evidence="6 7" key="1">
    <citation type="submission" date="2017-12" db="EMBL/GenBank/DDBJ databases">
        <title>Genome sequence of the mycotoxigenic crop pathogen Fusarium proliferatum, strain ITEM 2341 from Date Palm.</title>
        <authorList>
            <person name="Almiman B.F."/>
            <person name="Shittu T.A."/>
            <person name="Muthumeenakshi S."/>
            <person name="Baroncelli R."/>
            <person name="Sreenivasaprasada S."/>
        </authorList>
    </citation>
    <scope>NUCLEOTIDE SEQUENCE [LARGE SCALE GENOMIC DNA]</scope>
    <source>
        <strain evidence="6 7">ITEM 2341</strain>
    </source>
</reference>
<organism evidence="6 7">
    <name type="scientific">Gibberella intermedia</name>
    <name type="common">Bulb rot disease fungus</name>
    <name type="synonym">Fusarium proliferatum</name>
    <dbReference type="NCBI Taxonomy" id="948311"/>
    <lineage>
        <taxon>Eukaryota</taxon>
        <taxon>Fungi</taxon>
        <taxon>Dikarya</taxon>
        <taxon>Ascomycota</taxon>
        <taxon>Pezizomycotina</taxon>
        <taxon>Sordariomycetes</taxon>
        <taxon>Hypocreomycetidae</taxon>
        <taxon>Hypocreales</taxon>
        <taxon>Nectriaceae</taxon>
        <taxon>Fusarium</taxon>
        <taxon>Fusarium fujikuroi species complex</taxon>
    </lineage>
</organism>
<evidence type="ECO:0000259" key="5">
    <source>
        <dbReference type="Pfam" id="PF24883"/>
    </source>
</evidence>
<feature type="domain" description="Nephrocystin 3-like N-terminal" evidence="5">
    <location>
        <begin position="336"/>
        <end position="509"/>
    </location>
</feature>
<evidence type="ECO:0000313" key="6">
    <source>
        <dbReference type="EMBL" id="RBA18516.1"/>
    </source>
</evidence>
<dbReference type="InterPro" id="IPR027417">
    <property type="entry name" value="P-loop_NTPase"/>
</dbReference>
<feature type="compositionally biased region" description="Acidic residues" evidence="3">
    <location>
        <begin position="624"/>
        <end position="635"/>
    </location>
</feature>
<protein>
    <submittedName>
        <fullName evidence="6">Uncharacterized protein</fullName>
    </submittedName>
</protein>
<dbReference type="Gene3D" id="3.40.50.300">
    <property type="entry name" value="P-loop containing nucleotide triphosphate hydrolases"/>
    <property type="match status" value="1"/>
</dbReference>
<dbReference type="PROSITE" id="PS50294">
    <property type="entry name" value="WD_REPEATS_REGION"/>
    <property type="match status" value="2"/>
</dbReference>
<dbReference type="SUPFAM" id="SSF50978">
    <property type="entry name" value="WD40 repeat-like"/>
    <property type="match status" value="1"/>
</dbReference>
<dbReference type="InterPro" id="IPR036322">
    <property type="entry name" value="WD40_repeat_dom_sf"/>
</dbReference>
<dbReference type="InterPro" id="IPR015943">
    <property type="entry name" value="WD40/YVTN_repeat-like_dom_sf"/>
</dbReference>
<evidence type="ECO:0000259" key="4">
    <source>
        <dbReference type="Pfam" id="PF17100"/>
    </source>
</evidence>
<sequence>MQSSEQSDFAEEAERLFNMESLWAKAFEMIQDDDNHSQLLDKFEAYLKKEKDDGREEMSGSSQDVHRLKQIQKLAEKKLEELPENRTSFSVGGKRIVIRESIQKAIRTITQFKALISGAVSAEPHAALAWACILGALPILESIFQQDEAAADGLGKIVFLLVRYQVIQDTILSRHYGDGRQTDNTQRLTANIESKLVSIYAKVYLYQIQFVLQYGRSKWRRNLGGVFKPEDWKQKWNEIDSARQLVDQSIQDRVSAKTLDAWEAIRNIQAECTETLEVVHDIKATSQEIQNEQMSTKERDLLLSLPIASNAIFDSTDVLGAGNPCLEGTQRAILTEIHEWAEDHTAEMIFWLHGLAGTGKSTVALTVADALKQRRSFTKGIDAPVRPFLGASFFFKQGDVSRNNIQAFFPTIAASLAEVFPDFKTLVAQAIEENLAIGTKAPQQQLETLIAKPFSALDAQSLVPLRLIVVVDALDECLIQSEAVNLVTMLVGQLKDLHRVQLCFLITSRTEKHILNSFEQLPQDLHRSVLLDKIKRFDEGDDTKDDIMLYLTYTLAQLANNHGVPKGCLTKSTIKELRDKADGLFIYAATACRFLDAEDFDDEEARQERLDLILESTPGSGESGDNDSDVDDWEAESPKNKIDDIYRKVLSFPDREKMSPRTKQRIYNDLCMILGFLVVLFKPATIPALKKFLPSLAQSLDRLLKKLHAIVSVPWNESAPLELVHQSFRDFILSRRRSKKLNFQVQESKMHKEAFVRCLDIMSSELHEDICELRLPGIQQSEIPQDRVTEKIQQHLRYACRYWVDHLSKLSDGDRRSVGLVDGGNVHKFLETHFLHWLETMILVEDTASAVPLLDKLQLLVQPSKCPDLSSSISYFKHFILGNIYVIDETPLQIYVFATTFSLRDSKARSLFEAHTPCWISQLPKVEGQWTSKISDLIGHTEKIICAAFSPASDLVLTVSLDRTARLWDTVTGAQRCIFEKADPDAYTCGAFASDGRSIGLGTRSGRVEVKKLLDERTVQLGVHKKCVESLNFSPKSSDIFASTSKDGDLRIWNVDGRCAEHILRICDPYGTDEPPSSEDLDPMKLLCQFTTDGRFLIVAGTSVSMTMWNVESGECIKVFGGADTTFVMDLKISPDGNSAIILQTPLIRRAGTGYEIHSETTDDVNAVVRFVTINNDMGSRTVTIINLATEEIEFYSNEDESTQWISITTQNANHILVGRHDAIELLDIKALSKVILFKIPYSQTYFAQSWDGRIVATRNQDCADLSLWDMPSDSTGHRLPEADVQRIDSMELSPDNSLVRISRLGPEACEIYDSASNRLALPIDGVESICFSHDGSYIALGLSSGICQLWDKTMTGQILPFKQWQKIVFSPGGKCIAFVSTTGKIEVVDSTTLELIMVCETTSDLDVGDIELSPDGRTIGISYTDFVVGNASTELWSVTSTKRVWRMSSPISVNCLSFKFSPDSRFFAFCWGGRQVVDPGSWTIMDLSTFEERMAEYTPLLAFHPKCQLFAMLNFTEDGYGYVEVRETSSMSLVCKIEHYVEETVWMAFTPSGRLVLSEARDGDESESTVWMWDIEKGSEVGSYTIDGIIDTFWISEDGCLNCSNGRLPLPSFRLDQEDKDLDKITHDKALLFLGQEWIYRGLEKIMRLPPAFASSKSVLNGNTLAMAYRDRDLRVIKFNLDKMPV</sequence>
<dbReference type="InterPro" id="IPR031359">
    <property type="entry name" value="NACHT_N"/>
</dbReference>
<proteinExistence type="predicted"/>
<feature type="repeat" description="WD" evidence="2">
    <location>
        <begin position="1021"/>
        <end position="1056"/>
    </location>
</feature>
<dbReference type="SUPFAM" id="SSF52540">
    <property type="entry name" value="P-loop containing nucleoside triphosphate hydrolases"/>
    <property type="match status" value="1"/>
</dbReference>
<gene>
    <name evidence="6" type="ORF">FPRO05_10809</name>
</gene>
<dbReference type="PANTHER" id="PTHR19879:SF9">
    <property type="entry name" value="TRANSCRIPTION INITIATION FACTOR TFIID SUBUNIT 5"/>
    <property type="match status" value="1"/>
</dbReference>
<dbReference type="EMBL" id="PKMI01000014">
    <property type="protein sequence ID" value="RBA18516.1"/>
    <property type="molecule type" value="Genomic_DNA"/>
</dbReference>
<keyword evidence="2" id="KW-0853">WD repeat</keyword>
<keyword evidence="1" id="KW-0677">Repeat</keyword>
<dbReference type="Proteomes" id="UP000251714">
    <property type="component" value="Unassembled WGS sequence"/>
</dbReference>
<comment type="caution">
    <text evidence="6">The sequence shown here is derived from an EMBL/GenBank/DDBJ whole genome shotgun (WGS) entry which is preliminary data.</text>
</comment>
<feature type="domain" description="NWD NACHT-NTPase N-terminal" evidence="4">
    <location>
        <begin position="20"/>
        <end position="248"/>
    </location>
</feature>
<dbReference type="Pfam" id="PF24883">
    <property type="entry name" value="NPHP3_N"/>
    <property type="match status" value="1"/>
</dbReference>
<dbReference type="Gene3D" id="2.130.10.10">
    <property type="entry name" value="YVTN repeat-like/Quinoprotein amine dehydrogenase"/>
    <property type="match status" value="4"/>
</dbReference>
<dbReference type="Pfam" id="PF17100">
    <property type="entry name" value="NACHT_N"/>
    <property type="match status" value="1"/>
</dbReference>
<dbReference type="SUPFAM" id="SSF51004">
    <property type="entry name" value="C-terminal (heme d1) domain of cytochrome cd1-nitrite reductase"/>
    <property type="match status" value="1"/>
</dbReference>
<name>A0A365NCU3_GIBIN</name>
<evidence type="ECO:0000256" key="2">
    <source>
        <dbReference type="PROSITE-ProRule" id="PRU00221"/>
    </source>
</evidence>
<feature type="repeat" description="WD" evidence="2">
    <location>
        <begin position="937"/>
        <end position="969"/>
    </location>
</feature>
<dbReference type="PANTHER" id="PTHR19879">
    <property type="entry name" value="TRANSCRIPTION INITIATION FACTOR TFIID"/>
    <property type="match status" value="1"/>
</dbReference>
<evidence type="ECO:0000256" key="1">
    <source>
        <dbReference type="ARBA" id="ARBA00022737"/>
    </source>
</evidence>
<dbReference type="Pfam" id="PF00400">
    <property type="entry name" value="WD40"/>
    <property type="match status" value="3"/>
</dbReference>
<dbReference type="PROSITE" id="PS50082">
    <property type="entry name" value="WD_REPEATS_2"/>
    <property type="match status" value="2"/>
</dbReference>
<accession>A0A365NCU3</accession>
<dbReference type="InterPro" id="IPR056884">
    <property type="entry name" value="NPHP3-like_N"/>
</dbReference>
<evidence type="ECO:0000313" key="7">
    <source>
        <dbReference type="Proteomes" id="UP000251714"/>
    </source>
</evidence>
<dbReference type="SUPFAM" id="SSF50993">
    <property type="entry name" value="Peptidase/esterase 'gauge' domain"/>
    <property type="match status" value="1"/>
</dbReference>
<feature type="region of interest" description="Disordered" evidence="3">
    <location>
        <begin position="614"/>
        <end position="635"/>
    </location>
</feature>
<evidence type="ECO:0000256" key="3">
    <source>
        <dbReference type="SAM" id="MobiDB-lite"/>
    </source>
</evidence>
<dbReference type="InterPro" id="IPR001680">
    <property type="entry name" value="WD40_rpt"/>
</dbReference>
<dbReference type="InterPro" id="IPR011048">
    <property type="entry name" value="Haem_d1_sf"/>
</dbReference>
<dbReference type="SMART" id="SM00320">
    <property type="entry name" value="WD40"/>
    <property type="match status" value="4"/>
</dbReference>